<keyword evidence="12" id="KW-1185">Reference proteome</keyword>
<feature type="transmembrane region" description="Helical" evidence="10">
    <location>
        <begin position="290"/>
        <end position="311"/>
    </location>
</feature>
<dbReference type="PANTHER" id="PTHR43298">
    <property type="entry name" value="MULTIDRUG RESISTANCE PROTEIN NORM-RELATED"/>
    <property type="match status" value="1"/>
</dbReference>
<gene>
    <name evidence="11" type="ORF">CW751_14230</name>
</gene>
<dbReference type="InterPro" id="IPR050222">
    <property type="entry name" value="MATE_MdtK"/>
</dbReference>
<evidence type="ECO:0000256" key="3">
    <source>
        <dbReference type="ARBA" id="ARBA00022449"/>
    </source>
</evidence>
<feature type="transmembrane region" description="Helical" evidence="10">
    <location>
        <begin position="331"/>
        <end position="357"/>
    </location>
</feature>
<dbReference type="AlphaFoldDB" id="A0A2I0QZ16"/>
<dbReference type="GO" id="GO:0042910">
    <property type="term" value="F:xenobiotic transmembrane transporter activity"/>
    <property type="evidence" value="ECO:0007669"/>
    <property type="project" value="InterPro"/>
</dbReference>
<dbReference type="InterPro" id="IPR048279">
    <property type="entry name" value="MdtK-like"/>
</dbReference>
<evidence type="ECO:0000313" key="11">
    <source>
        <dbReference type="EMBL" id="PKR79573.1"/>
    </source>
</evidence>
<evidence type="ECO:0000256" key="6">
    <source>
        <dbReference type="ARBA" id="ARBA00022989"/>
    </source>
</evidence>
<comment type="caution">
    <text evidence="11">The sequence shown here is derived from an EMBL/GenBank/DDBJ whole genome shotgun (WGS) entry which is preliminary data.</text>
</comment>
<dbReference type="InterPro" id="IPR002528">
    <property type="entry name" value="MATE_fam"/>
</dbReference>
<dbReference type="PIRSF" id="PIRSF006603">
    <property type="entry name" value="DinF"/>
    <property type="match status" value="1"/>
</dbReference>
<reference evidence="11 12" key="1">
    <citation type="submission" date="2017-12" db="EMBL/GenBank/DDBJ databases">
        <title>The draft genome sequence of Brumimicrobium saltpan LHR20.</title>
        <authorList>
            <person name="Do Z.-J."/>
            <person name="Luo H.-R."/>
        </authorList>
    </citation>
    <scope>NUCLEOTIDE SEQUENCE [LARGE SCALE GENOMIC DNA]</scope>
    <source>
        <strain evidence="11 12">LHR20</strain>
    </source>
</reference>
<evidence type="ECO:0000313" key="12">
    <source>
        <dbReference type="Proteomes" id="UP000236654"/>
    </source>
</evidence>
<feature type="transmembrane region" description="Helical" evidence="10">
    <location>
        <begin position="398"/>
        <end position="421"/>
    </location>
</feature>
<keyword evidence="2" id="KW-0813">Transport</keyword>
<feature type="transmembrane region" description="Helical" evidence="10">
    <location>
        <begin position="250"/>
        <end position="270"/>
    </location>
</feature>
<feature type="transmembrane region" description="Helical" evidence="10">
    <location>
        <begin position="56"/>
        <end position="77"/>
    </location>
</feature>
<evidence type="ECO:0000256" key="7">
    <source>
        <dbReference type="ARBA" id="ARBA00023065"/>
    </source>
</evidence>
<evidence type="ECO:0000256" key="8">
    <source>
        <dbReference type="ARBA" id="ARBA00023136"/>
    </source>
</evidence>
<dbReference type="Proteomes" id="UP000236654">
    <property type="component" value="Unassembled WGS sequence"/>
</dbReference>
<dbReference type="GO" id="GO:0005886">
    <property type="term" value="C:plasma membrane"/>
    <property type="evidence" value="ECO:0007669"/>
    <property type="project" value="UniProtKB-SubCell"/>
</dbReference>
<feature type="transmembrane region" description="Helical" evidence="10">
    <location>
        <begin position="16"/>
        <end position="36"/>
    </location>
</feature>
<keyword evidence="5 10" id="KW-0812">Transmembrane</keyword>
<evidence type="ECO:0000256" key="10">
    <source>
        <dbReference type="SAM" id="Phobius"/>
    </source>
</evidence>
<dbReference type="GO" id="GO:0006811">
    <property type="term" value="P:monoatomic ion transport"/>
    <property type="evidence" value="ECO:0007669"/>
    <property type="project" value="UniProtKB-KW"/>
</dbReference>
<feature type="transmembrane region" description="Helical" evidence="10">
    <location>
        <begin position="107"/>
        <end position="129"/>
    </location>
</feature>
<comment type="subcellular location">
    <subcellularLocation>
        <location evidence="1">Cell membrane</location>
        <topology evidence="1">Multi-pass membrane protein</topology>
    </subcellularLocation>
</comment>
<evidence type="ECO:0000256" key="9">
    <source>
        <dbReference type="ARBA" id="ARBA00031636"/>
    </source>
</evidence>
<sequence length="454" mass="50338">MCKKSTIQKLPTYRSIWNLALPAMLGGIVEPVLSLTDLAVVGNIGYNNFSESNENLSAVAAVGIAGSLISALVWIFAQMKSAISAVVSQAYGSFRMRNMASLIPQMIYFNAIVGVVALLITYFTSAWIFEHVLSAKGAILEDATAYFNIRVLGFPLTLITFSVFGVFRGVQNTWWAMVISIIGGTVNILLDFIFVLGWWDIVAPMGVEGAAWASFVAQVLMFLLTIYFLVFKSGIKLIHSLRINFAFRELLLIAGNLVLRTVVLNVALMLTHKFANIYGTVEAATHAVMLNLWLFSAFFLDAFATSANAMAGKFLGACDKDAMQRNLNRHLMLSIVVAILLSALLMIFHSGIMGVLIDNEKVWGFYPLVLPLFALCLPVNALAFALDGVFKGMGKAKFLRNVLFISTLFGFLPVLLIGDYISPGIEIIWYAIIAWMLLRGFIPYFYFKWWIKRF</sequence>
<name>A0A2I0QZ16_9FLAO</name>
<dbReference type="Pfam" id="PF01554">
    <property type="entry name" value="MatE"/>
    <property type="match status" value="2"/>
</dbReference>
<organism evidence="11 12">
    <name type="scientific">Brumimicrobium salinarum</name>
    <dbReference type="NCBI Taxonomy" id="2058658"/>
    <lineage>
        <taxon>Bacteria</taxon>
        <taxon>Pseudomonadati</taxon>
        <taxon>Bacteroidota</taxon>
        <taxon>Flavobacteriia</taxon>
        <taxon>Flavobacteriales</taxon>
        <taxon>Crocinitomicaceae</taxon>
        <taxon>Brumimicrobium</taxon>
    </lineage>
</organism>
<feature type="transmembrane region" description="Helical" evidence="10">
    <location>
        <begin position="174"/>
        <end position="199"/>
    </location>
</feature>
<accession>A0A2I0QZ16</accession>
<keyword evidence="6 10" id="KW-1133">Transmembrane helix</keyword>
<proteinExistence type="predicted"/>
<dbReference type="GO" id="GO:0015297">
    <property type="term" value="F:antiporter activity"/>
    <property type="evidence" value="ECO:0007669"/>
    <property type="project" value="UniProtKB-KW"/>
</dbReference>
<evidence type="ECO:0000256" key="5">
    <source>
        <dbReference type="ARBA" id="ARBA00022692"/>
    </source>
</evidence>
<protein>
    <recommendedName>
        <fullName evidence="9">Multidrug-efflux transporter</fullName>
    </recommendedName>
</protein>
<keyword evidence="4" id="KW-1003">Cell membrane</keyword>
<keyword evidence="3" id="KW-0050">Antiport</keyword>
<keyword evidence="7" id="KW-0406">Ion transport</keyword>
<keyword evidence="8 10" id="KW-0472">Membrane</keyword>
<dbReference type="EMBL" id="PJNI01000023">
    <property type="protein sequence ID" value="PKR79573.1"/>
    <property type="molecule type" value="Genomic_DNA"/>
</dbReference>
<feature type="transmembrane region" description="Helical" evidence="10">
    <location>
        <begin position="427"/>
        <end position="447"/>
    </location>
</feature>
<dbReference type="PANTHER" id="PTHR43298:SF2">
    <property type="entry name" value="FMN_FAD EXPORTER YEEO-RELATED"/>
    <property type="match status" value="1"/>
</dbReference>
<feature type="transmembrane region" description="Helical" evidence="10">
    <location>
        <begin position="211"/>
        <end position="230"/>
    </location>
</feature>
<evidence type="ECO:0000256" key="1">
    <source>
        <dbReference type="ARBA" id="ARBA00004651"/>
    </source>
</evidence>
<feature type="transmembrane region" description="Helical" evidence="10">
    <location>
        <begin position="149"/>
        <end position="167"/>
    </location>
</feature>
<evidence type="ECO:0000256" key="2">
    <source>
        <dbReference type="ARBA" id="ARBA00022448"/>
    </source>
</evidence>
<evidence type="ECO:0000256" key="4">
    <source>
        <dbReference type="ARBA" id="ARBA00022475"/>
    </source>
</evidence>
<dbReference type="NCBIfam" id="TIGR00797">
    <property type="entry name" value="matE"/>
    <property type="match status" value="1"/>
</dbReference>
<feature type="transmembrane region" description="Helical" evidence="10">
    <location>
        <begin position="363"/>
        <end position="386"/>
    </location>
</feature>